<accession>A0ABQ0CGC3</accession>
<evidence type="ECO:0000313" key="2">
    <source>
        <dbReference type="Proteomes" id="UP001562357"/>
    </source>
</evidence>
<name>A0ABQ0CGC3_9HYPO</name>
<reference evidence="2" key="1">
    <citation type="submission" date="2024-06" db="EMBL/GenBank/DDBJ databases">
        <title>Draft Genome Sequences of Epichloe bromicola Strains Isolated from Elymus ciliaris.</title>
        <authorList>
            <consortium name="Epichloe bromicola genome sequencing consortium"/>
            <person name="Miura A."/>
            <person name="Imano S."/>
            <person name="Ashida A."/>
            <person name="Sato I."/>
            <person name="Chiba S."/>
            <person name="Tanaka A."/>
            <person name="Camagna M."/>
            <person name="Takemoto D."/>
        </authorList>
    </citation>
    <scope>NUCLEOTIDE SEQUENCE [LARGE SCALE GENOMIC DNA]</scope>
    <source>
        <strain evidence="2">DP</strain>
    </source>
</reference>
<proteinExistence type="predicted"/>
<evidence type="ECO:0000313" key="1">
    <source>
        <dbReference type="EMBL" id="GAB0132486.1"/>
    </source>
</evidence>
<dbReference type="EMBL" id="BAAFGZ010000018">
    <property type="protein sequence ID" value="GAB0132486.1"/>
    <property type="molecule type" value="Genomic_DNA"/>
</dbReference>
<gene>
    <name evidence="1" type="primary">g920</name>
    <name evidence="1" type="ORF">EsDP_00000920</name>
</gene>
<dbReference type="Proteomes" id="UP001562357">
    <property type="component" value="Unassembled WGS sequence"/>
</dbReference>
<protein>
    <submittedName>
        <fullName evidence="1">Protein arg-6, mitochondrial</fullName>
    </submittedName>
</protein>
<organism evidence="1 2">
    <name type="scientific">Epichloe bromicola</name>
    <dbReference type="NCBI Taxonomy" id="79588"/>
    <lineage>
        <taxon>Eukaryota</taxon>
        <taxon>Fungi</taxon>
        <taxon>Dikarya</taxon>
        <taxon>Ascomycota</taxon>
        <taxon>Pezizomycotina</taxon>
        <taxon>Sordariomycetes</taxon>
        <taxon>Hypocreomycetidae</taxon>
        <taxon>Hypocreales</taxon>
        <taxon>Clavicipitaceae</taxon>
        <taxon>Epichloe</taxon>
    </lineage>
</organism>
<comment type="caution">
    <text evidence="1">The sequence shown here is derived from an EMBL/GenBank/DDBJ whole genome shotgun (WGS) entry which is preliminary data.</text>
</comment>
<sequence>MARRQKTINQQRRGYATTTKFNSVLDKKKASSDVPARVGLIGAQRYTGHVMEHATDQERIWEQRARCSIQESPAYEQDDG</sequence>
<keyword evidence="2" id="KW-1185">Reference proteome</keyword>